<evidence type="ECO:0000313" key="4">
    <source>
        <dbReference type="EMBL" id="OVE58973.1"/>
    </source>
</evidence>
<keyword evidence="5" id="KW-1185">Reference proteome</keyword>
<comment type="caution">
    <text evidence="4">The sequence shown here is derived from an EMBL/GenBank/DDBJ whole genome shotgun (WGS) entry which is preliminary data.</text>
</comment>
<evidence type="ECO:0000259" key="3">
    <source>
        <dbReference type="Pfam" id="PF02371"/>
    </source>
</evidence>
<dbReference type="GO" id="GO:0003677">
    <property type="term" value="F:DNA binding"/>
    <property type="evidence" value="ECO:0007669"/>
    <property type="project" value="InterPro"/>
</dbReference>
<dbReference type="Gene3D" id="1.10.340.30">
    <property type="entry name" value="Hypothetical protein, domain 2"/>
    <property type="match status" value="1"/>
</dbReference>
<protein>
    <submittedName>
        <fullName evidence="4">IS110 family transposase</fullName>
    </submittedName>
</protein>
<dbReference type="EMBL" id="MVAG01000096">
    <property type="protein sequence ID" value="OVE58973.1"/>
    <property type="molecule type" value="Genomic_DNA"/>
</dbReference>
<organism evidence="4 5">
    <name type="scientific">Chryseobacterium mucoviscidosis</name>
    <dbReference type="NCBI Taxonomy" id="1945581"/>
    <lineage>
        <taxon>Bacteria</taxon>
        <taxon>Pseudomonadati</taxon>
        <taxon>Bacteroidota</taxon>
        <taxon>Flavobacteriia</taxon>
        <taxon>Flavobacteriales</taxon>
        <taxon>Weeksellaceae</taxon>
        <taxon>Chryseobacterium group</taxon>
        <taxon>Chryseobacterium</taxon>
    </lineage>
</organism>
<dbReference type="GO" id="GO:0006313">
    <property type="term" value="P:DNA transposition"/>
    <property type="evidence" value="ECO:0007669"/>
    <property type="project" value="InterPro"/>
</dbReference>
<keyword evidence="1" id="KW-0175">Coiled coil</keyword>
<feature type="coiled-coil region" evidence="1">
    <location>
        <begin position="136"/>
        <end position="198"/>
    </location>
</feature>
<dbReference type="GO" id="GO:0004803">
    <property type="term" value="F:transposase activity"/>
    <property type="evidence" value="ECO:0007669"/>
    <property type="project" value="InterPro"/>
</dbReference>
<dbReference type="InterPro" id="IPR002525">
    <property type="entry name" value="Transp_IS110-like_N"/>
</dbReference>
<dbReference type="Pfam" id="PF01548">
    <property type="entry name" value="DEDD_Tnp_IS110"/>
    <property type="match status" value="1"/>
</dbReference>
<feature type="domain" description="Transposase IS116/IS110/IS902 C-terminal" evidence="3">
    <location>
        <begin position="198"/>
        <end position="281"/>
    </location>
</feature>
<reference evidence="5" key="1">
    <citation type="submission" date="2017-02" db="EMBL/GenBank/DDBJ databases">
        <authorList>
            <person name="Tetz G."/>
            <person name="Tetz V."/>
        </authorList>
    </citation>
    <scope>NUCLEOTIDE SEQUENCE [LARGE SCALE GENOMIC DNA]</scope>
    <source>
        <strain evidence="5">VT16-26</strain>
    </source>
</reference>
<name>A0A202C599_9FLAO</name>
<feature type="domain" description="Transposase IS110-like N-terminal" evidence="2">
    <location>
        <begin position="9"/>
        <end position="152"/>
    </location>
</feature>
<accession>A0A202C599</accession>
<dbReference type="PANTHER" id="PTHR33055">
    <property type="entry name" value="TRANSPOSASE FOR INSERTION SEQUENCE ELEMENT IS1111A"/>
    <property type="match status" value="1"/>
</dbReference>
<proteinExistence type="predicted"/>
<dbReference type="AlphaFoldDB" id="A0A202C599"/>
<sequence>MANLGKKVIGVDVSSKTLVMSLLNDEEKEVIINVCNNKTDIERCLKKWKKETYKIVVEATGSYSSKILYYAYHLGFEVYQVSGLSIKKFAEVKSHISKTDEQDAKLIRNFGETMELNPFEPKKENIELLDQELMLWQDLEQEKARFSLKLKSLRQKPVLNKNVVKHYESVIKKLAKEIEKVQKRLPKLEDEELKESKELLTSISGIGDKTALLLLVATNNFKNFKTAKSISKYFGVAPRMYHSGNKKITIGKCRTSKGFVRSILYVCSWSAIRFNAQCKALFERILEKGKCKKIALIAVCNKLLRQAFGIINNKQKYQPNYI</sequence>
<dbReference type="InterPro" id="IPR003346">
    <property type="entry name" value="Transposase_20"/>
</dbReference>
<evidence type="ECO:0000313" key="5">
    <source>
        <dbReference type="Proteomes" id="UP000196355"/>
    </source>
</evidence>
<dbReference type="PANTHER" id="PTHR33055:SF3">
    <property type="entry name" value="PUTATIVE TRANSPOSASE FOR IS117-RELATED"/>
    <property type="match status" value="1"/>
</dbReference>
<evidence type="ECO:0000259" key="2">
    <source>
        <dbReference type="Pfam" id="PF01548"/>
    </source>
</evidence>
<dbReference type="Proteomes" id="UP000196355">
    <property type="component" value="Unassembled WGS sequence"/>
</dbReference>
<evidence type="ECO:0000256" key="1">
    <source>
        <dbReference type="SAM" id="Coils"/>
    </source>
</evidence>
<gene>
    <name evidence="4" type="ORF">B0E34_06560</name>
</gene>
<dbReference type="RefSeq" id="WP_087708014.1">
    <property type="nucleotide sequence ID" value="NZ_MVAG01000096.1"/>
</dbReference>
<dbReference type="NCBIfam" id="NF033542">
    <property type="entry name" value="transpos_IS110"/>
    <property type="match status" value="1"/>
</dbReference>
<dbReference type="Pfam" id="PF02371">
    <property type="entry name" value="Transposase_20"/>
    <property type="match status" value="1"/>
</dbReference>
<dbReference type="InterPro" id="IPR047650">
    <property type="entry name" value="Transpos_IS110"/>
</dbReference>